<feature type="compositionally biased region" description="Low complexity" evidence="1">
    <location>
        <begin position="59"/>
        <end position="73"/>
    </location>
</feature>
<protein>
    <submittedName>
        <fullName evidence="2">Uncharacterized protein</fullName>
    </submittedName>
</protein>
<sequence length="173" mass="18676">MPDIDQKTRLISQLQSTLTNHADAMSLLPPNDSIVSKMREINSMLEERITSLENEVGEAESSTLASEASTGSAQGALPITPGTPVPTAGNDVLAGPQRGNHRSMDITPEEIQRFGQRQPPLQIVAAQAQLSASHASRNSGNRRNRQRGPFRSNTLNKMAPTPVNTPFLGKPMK</sequence>
<reference evidence="2 3" key="1">
    <citation type="submission" date="2020-05" db="EMBL/GenBank/DDBJ databases">
        <title>Identification and distribution of gene clusters putatively required for synthesis of sphingolipid metabolism inhibitors in phylogenetically diverse species of the filamentous fungus Fusarium.</title>
        <authorList>
            <person name="Kim H.-S."/>
            <person name="Busman M."/>
            <person name="Brown D.W."/>
            <person name="Divon H."/>
            <person name="Uhlig S."/>
            <person name="Proctor R.H."/>
        </authorList>
    </citation>
    <scope>NUCLEOTIDE SEQUENCE [LARGE SCALE GENOMIC DNA]</scope>
    <source>
        <strain evidence="2 3">NRRL 36939</strain>
    </source>
</reference>
<accession>A0A8H5UQV0</accession>
<feature type="compositionally biased region" description="Low complexity" evidence="1">
    <location>
        <begin position="126"/>
        <end position="139"/>
    </location>
</feature>
<proteinExistence type="predicted"/>
<feature type="region of interest" description="Disordered" evidence="1">
    <location>
        <begin position="55"/>
        <end position="106"/>
    </location>
</feature>
<evidence type="ECO:0000313" key="3">
    <source>
        <dbReference type="Proteomes" id="UP000546213"/>
    </source>
</evidence>
<comment type="caution">
    <text evidence="2">The sequence shown here is derived from an EMBL/GenBank/DDBJ whole genome shotgun (WGS) entry which is preliminary data.</text>
</comment>
<keyword evidence="3" id="KW-1185">Reference proteome</keyword>
<feature type="region of interest" description="Disordered" evidence="1">
    <location>
        <begin position="126"/>
        <end position="173"/>
    </location>
</feature>
<gene>
    <name evidence="2" type="ORF">FPCIR_4337</name>
</gene>
<name>A0A8H5UQV0_9HYPO</name>
<dbReference type="Proteomes" id="UP000546213">
    <property type="component" value="Unassembled WGS sequence"/>
</dbReference>
<dbReference type="EMBL" id="JAAOAS010000089">
    <property type="protein sequence ID" value="KAF5595667.1"/>
    <property type="molecule type" value="Genomic_DNA"/>
</dbReference>
<organism evidence="2 3">
    <name type="scientific">Fusarium pseudocircinatum</name>
    <dbReference type="NCBI Taxonomy" id="56676"/>
    <lineage>
        <taxon>Eukaryota</taxon>
        <taxon>Fungi</taxon>
        <taxon>Dikarya</taxon>
        <taxon>Ascomycota</taxon>
        <taxon>Pezizomycotina</taxon>
        <taxon>Sordariomycetes</taxon>
        <taxon>Hypocreomycetidae</taxon>
        <taxon>Hypocreales</taxon>
        <taxon>Nectriaceae</taxon>
        <taxon>Fusarium</taxon>
        <taxon>Fusarium fujikuroi species complex</taxon>
    </lineage>
</organism>
<dbReference type="OrthoDB" id="5049116at2759"/>
<evidence type="ECO:0000256" key="1">
    <source>
        <dbReference type="SAM" id="MobiDB-lite"/>
    </source>
</evidence>
<evidence type="ECO:0000313" key="2">
    <source>
        <dbReference type="EMBL" id="KAF5595667.1"/>
    </source>
</evidence>
<dbReference type="AlphaFoldDB" id="A0A8H5UQV0"/>